<evidence type="ECO:0000313" key="2">
    <source>
        <dbReference type="EMBL" id="GAD60498.1"/>
    </source>
</evidence>
<evidence type="ECO:0000313" key="3">
    <source>
        <dbReference type="Proteomes" id="UP000016569"/>
    </source>
</evidence>
<sequence length="177" mass="19734">MQEGWRLLADGYAYLQTQGYEPTSLAQGSSAAHNEDKSLHIVIGHGRSPLWKDLKEWLQDGYDCTVHEFNSQSIAGVSTKERLEALLDLADVAFLVMTAEDEQADGTVRARMNVVHEAGLFQGRLGFKNAPILLEDGCEEFSNIAGIGQIRFPTNDLNPAFRELAKYLKNQQPRLRA</sequence>
<proteinExistence type="predicted"/>
<evidence type="ECO:0000259" key="1">
    <source>
        <dbReference type="Pfam" id="PF10137"/>
    </source>
</evidence>
<comment type="caution">
    <text evidence="2">The sequence shown here is derived from an EMBL/GenBank/DDBJ whole genome shotgun (WGS) entry which is preliminary data.</text>
</comment>
<dbReference type="Proteomes" id="UP000016569">
    <property type="component" value="Unassembled WGS sequence"/>
</dbReference>
<dbReference type="GO" id="GO:0050135">
    <property type="term" value="F:NADP+ nucleosidase activity"/>
    <property type="evidence" value="ECO:0007669"/>
    <property type="project" value="InterPro"/>
</dbReference>
<dbReference type="Pfam" id="PF10137">
    <property type="entry name" value="CAP12-PCTIR_TIR"/>
    <property type="match status" value="1"/>
</dbReference>
<protein>
    <recommendedName>
        <fullName evidence="1">CD-NTase-associated protein 12/Pycsar effector protein TIR domain-containing protein</fullName>
    </recommendedName>
</protein>
<dbReference type="AlphaFoldDB" id="A0A8E0NDP0"/>
<organism evidence="2 3">
    <name type="scientific">Brevundimonas abyssalis TAR-001</name>
    <dbReference type="NCBI Taxonomy" id="1391729"/>
    <lineage>
        <taxon>Bacteria</taxon>
        <taxon>Pseudomonadati</taxon>
        <taxon>Pseudomonadota</taxon>
        <taxon>Alphaproteobacteria</taxon>
        <taxon>Caulobacterales</taxon>
        <taxon>Caulobacteraceae</taxon>
        <taxon>Brevundimonas</taxon>
    </lineage>
</organism>
<reference evidence="3" key="1">
    <citation type="journal article" date="2013" name="Genome Announc.">
        <title>Draft Genome Sequence of the Dimorphic Prosthecate Bacterium Brevundimonas abyssalis TAR-001T.</title>
        <authorList>
            <person name="Tsubouchi T."/>
            <person name="Nishi S."/>
            <person name="Usui K."/>
            <person name="Shimane Y."/>
            <person name="Takaki Y."/>
            <person name="Maruyama T."/>
            <person name="Hatada Y."/>
        </authorList>
    </citation>
    <scope>NUCLEOTIDE SEQUENCE [LARGE SCALE GENOMIC DNA]</scope>
    <source>
        <strain evidence="3">TAR-001</strain>
    </source>
</reference>
<name>A0A8E0NDP0_9CAUL</name>
<dbReference type="InterPro" id="IPR019302">
    <property type="entry name" value="CAP12/PCTIR_TIR_dom"/>
</dbReference>
<dbReference type="EMBL" id="BATC01000080">
    <property type="protein sequence ID" value="GAD60498.1"/>
    <property type="molecule type" value="Genomic_DNA"/>
</dbReference>
<feature type="domain" description="CD-NTase-associated protein 12/Pycsar effector protein TIR" evidence="1">
    <location>
        <begin position="41"/>
        <end position="152"/>
    </location>
</feature>
<gene>
    <name evidence="2" type="ORF">MBEBAB_2748</name>
</gene>
<accession>A0A8E0NDP0</accession>
<keyword evidence="3" id="KW-1185">Reference proteome</keyword>